<organism evidence="4 5">
    <name type="scientific">Karstenula rhodostoma CBS 690.94</name>
    <dbReference type="NCBI Taxonomy" id="1392251"/>
    <lineage>
        <taxon>Eukaryota</taxon>
        <taxon>Fungi</taxon>
        <taxon>Dikarya</taxon>
        <taxon>Ascomycota</taxon>
        <taxon>Pezizomycotina</taxon>
        <taxon>Dothideomycetes</taxon>
        <taxon>Pleosporomycetidae</taxon>
        <taxon>Pleosporales</taxon>
        <taxon>Massarineae</taxon>
        <taxon>Didymosphaeriaceae</taxon>
        <taxon>Karstenula</taxon>
    </lineage>
</organism>
<evidence type="ECO:0000256" key="3">
    <source>
        <dbReference type="SAM" id="MobiDB-lite"/>
    </source>
</evidence>
<comment type="similarity">
    <text evidence="2">Belongs to the asaB hydroxylase/desaturase family.</text>
</comment>
<dbReference type="AlphaFoldDB" id="A0A9P4PH54"/>
<evidence type="ECO:0000256" key="2">
    <source>
        <dbReference type="ARBA" id="ARBA00023604"/>
    </source>
</evidence>
<proteinExistence type="inferred from homology"/>
<evidence type="ECO:0000313" key="4">
    <source>
        <dbReference type="EMBL" id="KAF2444984.1"/>
    </source>
</evidence>
<accession>A0A9P4PH54</accession>
<comment type="caution">
    <text evidence="4">The sequence shown here is derived from an EMBL/GenBank/DDBJ whole genome shotgun (WGS) entry which is preliminary data.</text>
</comment>
<evidence type="ECO:0000313" key="5">
    <source>
        <dbReference type="Proteomes" id="UP000799764"/>
    </source>
</evidence>
<dbReference type="InterPro" id="IPR044053">
    <property type="entry name" value="AsaB-like"/>
</dbReference>
<feature type="region of interest" description="Disordered" evidence="3">
    <location>
        <begin position="206"/>
        <end position="225"/>
    </location>
</feature>
<dbReference type="OrthoDB" id="412788at2759"/>
<feature type="compositionally biased region" description="Pro residues" evidence="3">
    <location>
        <begin position="212"/>
        <end position="225"/>
    </location>
</feature>
<name>A0A9P4PH54_9PLEO</name>
<keyword evidence="1" id="KW-0560">Oxidoreductase</keyword>
<gene>
    <name evidence="4" type="ORF">P171DRAFT_521057</name>
</gene>
<dbReference type="GO" id="GO:0016491">
    <property type="term" value="F:oxidoreductase activity"/>
    <property type="evidence" value="ECO:0007669"/>
    <property type="project" value="UniProtKB-KW"/>
</dbReference>
<sequence>MYATAQFFAGTKDGKPAFLDYATGESNLLPAVKQKIYLNDIRTLAIQPTLQSHGFQRADFPSCTPESAFLPPTQADPSPSNAIPTYYHECESLIRSLTGATTVHAFHHRHRQQQPPPTDTAEKIKTYTTTPVPDMHIDNDAATAHAHLARQLPPAEAARWTAPNRRWAIVNVWRPLAPIHQMPLALLDPSSTPIHMTGLAEPNTVGLEPTFPSSPSPSPTLEPPCPPKHRINVVSNKDAGDRSLLDRGSLPTVRPSGFWSEGVMPLDHAFLID</sequence>
<keyword evidence="5" id="KW-1185">Reference proteome</keyword>
<dbReference type="NCBIfam" id="NF041278">
    <property type="entry name" value="CmcJ_NvfI_EfuI"/>
    <property type="match status" value="1"/>
</dbReference>
<dbReference type="PANTHER" id="PTHR34598:SF3">
    <property type="entry name" value="OXIDOREDUCTASE AN1597"/>
    <property type="match status" value="1"/>
</dbReference>
<dbReference type="PANTHER" id="PTHR34598">
    <property type="entry name" value="BLL6449 PROTEIN"/>
    <property type="match status" value="1"/>
</dbReference>
<evidence type="ECO:0000256" key="1">
    <source>
        <dbReference type="ARBA" id="ARBA00023002"/>
    </source>
</evidence>
<reference evidence="4" key="1">
    <citation type="journal article" date="2020" name="Stud. Mycol.">
        <title>101 Dothideomycetes genomes: a test case for predicting lifestyles and emergence of pathogens.</title>
        <authorList>
            <person name="Haridas S."/>
            <person name="Albert R."/>
            <person name="Binder M."/>
            <person name="Bloem J."/>
            <person name="Labutti K."/>
            <person name="Salamov A."/>
            <person name="Andreopoulos B."/>
            <person name="Baker S."/>
            <person name="Barry K."/>
            <person name="Bills G."/>
            <person name="Bluhm B."/>
            <person name="Cannon C."/>
            <person name="Castanera R."/>
            <person name="Culley D."/>
            <person name="Daum C."/>
            <person name="Ezra D."/>
            <person name="Gonzalez J."/>
            <person name="Henrissat B."/>
            <person name="Kuo A."/>
            <person name="Liang C."/>
            <person name="Lipzen A."/>
            <person name="Lutzoni F."/>
            <person name="Magnuson J."/>
            <person name="Mondo S."/>
            <person name="Nolan M."/>
            <person name="Ohm R."/>
            <person name="Pangilinan J."/>
            <person name="Park H.-J."/>
            <person name="Ramirez L."/>
            <person name="Alfaro M."/>
            <person name="Sun H."/>
            <person name="Tritt A."/>
            <person name="Yoshinaga Y."/>
            <person name="Zwiers L.-H."/>
            <person name="Turgeon B."/>
            <person name="Goodwin S."/>
            <person name="Spatafora J."/>
            <person name="Crous P."/>
            <person name="Grigoriev I."/>
        </authorList>
    </citation>
    <scope>NUCLEOTIDE SEQUENCE</scope>
    <source>
        <strain evidence="4">CBS 690.94</strain>
    </source>
</reference>
<dbReference type="EMBL" id="MU001500">
    <property type="protein sequence ID" value="KAF2444984.1"/>
    <property type="molecule type" value="Genomic_DNA"/>
</dbReference>
<dbReference type="Proteomes" id="UP000799764">
    <property type="component" value="Unassembled WGS sequence"/>
</dbReference>
<protein>
    <submittedName>
        <fullName evidence="4">Uncharacterized protein</fullName>
    </submittedName>
</protein>